<dbReference type="GO" id="GO:0006909">
    <property type="term" value="P:phagocytosis"/>
    <property type="evidence" value="ECO:0007669"/>
    <property type="project" value="TreeGrafter"/>
</dbReference>
<reference evidence="4" key="2">
    <citation type="submission" date="2025-09" db="UniProtKB">
        <authorList>
            <consortium name="Ensembl"/>
        </authorList>
    </citation>
    <scope>IDENTIFICATION</scope>
</reference>
<dbReference type="GO" id="GO:0005634">
    <property type="term" value="C:nucleus"/>
    <property type="evidence" value="ECO:0007669"/>
    <property type="project" value="TreeGrafter"/>
</dbReference>
<protein>
    <submittedName>
        <fullName evidence="4">Annexin A11a</fullName>
    </submittedName>
</protein>
<dbReference type="Pfam" id="PF00191">
    <property type="entry name" value="Annexin"/>
    <property type="match status" value="1"/>
</dbReference>
<dbReference type="Proteomes" id="UP000261380">
    <property type="component" value="Unplaced"/>
</dbReference>
<evidence type="ECO:0000313" key="4">
    <source>
        <dbReference type="Ensembl" id="ENSXCOP00000017624.1"/>
    </source>
</evidence>
<evidence type="ECO:0000256" key="1">
    <source>
        <dbReference type="ARBA" id="ARBA00007831"/>
    </source>
</evidence>
<dbReference type="GO" id="GO:0005737">
    <property type="term" value="C:cytoplasm"/>
    <property type="evidence" value="ECO:0007669"/>
    <property type="project" value="TreeGrafter"/>
</dbReference>
<sequence length="99" mass="10960">MEVSFFLSKCAKPGVFRGTIKDFPGADPLKDVEVLRKAMKGFGTDEQAIIDLLGSRSIKQRVPLLRSYKTSYGKVMFLFRYLRPLLSSPDLSGSGTAVL</sequence>
<organism evidence="4 5">
    <name type="scientific">Xiphophorus couchianus</name>
    <name type="common">Monterrey platyfish</name>
    <dbReference type="NCBI Taxonomy" id="32473"/>
    <lineage>
        <taxon>Eukaryota</taxon>
        <taxon>Metazoa</taxon>
        <taxon>Chordata</taxon>
        <taxon>Craniata</taxon>
        <taxon>Vertebrata</taxon>
        <taxon>Euteleostomi</taxon>
        <taxon>Actinopterygii</taxon>
        <taxon>Neopterygii</taxon>
        <taxon>Teleostei</taxon>
        <taxon>Neoteleostei</taxon>
        <taxon>Acanthomorphata</taxon>
        <taxon>Ovalentaria</taxon>
        <taxon>Atherinomorphae</taxon>
        <taxon>Cyprinodontiformes</taxon>
        <taxon>Poeciliidae</taxon>
        <taxon>Poeciliinae</taxon>
        <taxon>Xiphophorus</taxon>
    </lineage>
</organism>
<dbReference type="SUPFAM" id="SSF47874">
    <property type="entry name" value="Annexin"/>
    <property type="match status" value="1"/>
</dbReference>
<dbReference type="InterPro" id="IPR037104">
    <property type="entry name" value="Annexin_sf"/>
</dbReference>
<keyword evidence="5" id="KW-1185">Reference proteome</keyword>
<dbReference type="GO" id="GO:0032506">
    <property type="term" value="P:cytokinetic process"/>
    <property type="evidence" value="ECO:0007669"/>
    <property type="project" value="TreeGrafter"/>
</dbReference>
<dbReference type="GO" id="GO:0005886">
    <property type="term" value="C:plasma membrane"/>
    <property type="evidence" value="ECO:0007669"/>
    <property type="project" value="TreeGrafter"/>
</dbReference>
<dbReference type="GO" id="GO:0005509">
    <property type="term" value="F:calcium ion binding"/>
    <property type="evidence" value="ECO:0007669"/>
    <property type="project" value="InterPro"/>
</dbReference>
<dbReference type="AlphaFoldDB" id="A0A3B5MD44"/>
<keyword evidence="2" id="KW-0677">Repeat</keyword>
<evidence type="ECO:0000256" key="2">
    <source>
        <dbReference type="ARBA" id="ARBA00022737"/>
    </source>
</evidence>
<reference evidence="4" key="1">
    <citation type="submission" date="2025-08" db="UniProtKB">
        <authorList>
            <consortium name="Ensembl"/>
        </authorList>
    </citation>
    <scope>IDENTIFICATION</scope>
</reference>
<name>A0A3B5MD44_9TELE</name>
<dbReference type="Ensembl" id="ENSXCOT00000017847.1">
    <property type="protein sequence ID" value="ENSXCOP00000017624.1"/>
    <property type="gene ID" value="ENSXCOG00000013296.1"/>
</dbReference>
<dbReference type="PROSITE" id="PS51897">
    <property type="entry name" value="ANNEXIN_2"/>
    <property type="match status" value="1"/>
</dbReference>
<evidence type="ECO:0000256" key="3">
    <source>
        <dbReference type="ARBA" id="ARBA00023216"/>
    </source>
</evidence>
<dbReference type="GO" id="GO:0012506">
    <property type="term" value="C:vesicle membrane"/>
    <property type="evidence" value="ECO:0007669"/>
    <property type="project" value="TreeGrafter"/>
</dbReference>
<dbReference type="Gene3D" id="1.10.220.10">
    <property type="entry name" value="Annexin"/>
    <property type="match status" value="1"/>
</dbReference>
<evidence type="ECO:0000313" key="5">
    <source>
        <dbReference type="Proteomes" id="UP000261380"/>
    </source>
</evidence>
<dbReference type="GO" id="GO:0005544">
    <property type="term" value="F:calcium-dependent phospholipid binding"/>
    <property type="evidence" value="ECO:0007669"/>
    <property type="project" value="InterPro"/>
</dbReference>
<keyword evidence="3" id="KW-0041">Annexin</keyword>
<dbReference type="PANTHER" id="PTHR10502:SF29">
    <property type="entry name" value="ANNEXIN A11"/>
    <property type="match status" value="1"/>
</dbReference>
<dbReference type="PANTHER" id="PTHR10502">
    <property type="entry name" value="ANNEXIN"/>
    <property type="match status" value="1"/>
</dbReference>
<dbReference type="GeneTree" id="ENSGT00940000156914"/>
<dbReference type="InterPro" id="IPR018502">
    <property type="entry name" value="Annexin_repeat"/>
</dbReference>
<accession>A0A3B5MD44</accession>
<dbReference type="GO" id="GO:0001786">
    <property type="term" value="F:phosphatidylserine binding"/>
    <property type="evidence" value="ECO:0007669"/>
    <property type="project" value="TreeGrafter"/>
</dbReference>
<comment type="similarity">
    <text evidence="1">Belongs to the annexin family.</text>
</comment>
<proteinExistence type="inferred from homology"/>